<evidence type="ECO:0000313" key="1">
    <source>
        <dbReference type="EMBL" id="ACS25857.1"/>
    </source>
</evidence>
<protein>
    <submittedName>
        <fullName evidence="1">Uncharacterized protein</fullName>
    </submittedName>
</protein>
<name>C5D904_GEOSW</name>
<dbReference type="KEGG" id="gwc:GWCH70_3200"/>
<sequence length="59" mass="6549">MSSCRNKKIGANIANMKDRNNESAVIHRTSVEALLEELYEGKVVSTFKGNEAFSSRVAF</sequence>
<dbReference type="EMBL" id="CP001638">
    <property type="protein sequence ID" value="ACS25857.1"/>
    <property type="molecule type" value="Genomic_DNA"/>
</dbReference>
<accession>C5D904</accession>
<gene>
    <name evidence="1" type="ordered locus">GWCH70_3200</name>
</gene>
<dbReference type="HOGENOM" id="CLU_2953975_0_0_9"/>
<reference evidence="1" key="1">
    <citation type="submission" date="2009-06" db="EMBL/GenBank/DDBJ databases">
        <title>Complete sequence of chromosome of Geopacillus sp. WCH70.</title>
        <authorList>
            <consortium name="US DOE Joint Genome Institute"/>
            <person name="Lucas S."/>
            <person name="Copeland A."/>
            <person name="Lapidus A."/>
            <person name="Glavina del Rio T."/>
            <person name="Dalin E."/>
            <person name="Tice H."/>
            <person name="Bruce D."/>
            <person name="Goodwin L."/>
            <person name="Pitluck S."/>
            <person name="Chertkov O."/>
            <person name="Brettin T."/>
            <person name="Detter J.C."/>
            <person name="Han C."/>
            <person name="Larimer F."/>
            <person name="Land M."/>
            <person name="Hauser L."/>
            <person name="Kyrpides N."/>
            <person name="Mikhailova N."/>
            <person name="Brumm P."/>
            <person name="Mead D.A."/>
            <person name="Richardson P."/>
        </authorList>
    </citation>
    <scope>NUCLEOTIDE SEQUENCE [LARGE SCALE GENOMIC DNA]</scope>
    <source>
        <strain evidence="1">WCH70</strain>
    </source>
</reference>
<organism evidence="1">
    <name type="scientific">Geobacillus sp. (strain WCH70)</name>
    <dbReference type="NCBI Taxonomy" id="471223"/>
    <lineage>
        <taxon>Bacteria</taxon>
        <taxon>Bacillati</taxon>
        <taxon>Bacillota</taxon>
        <taxon>Bacilli</taxon>
        <taxon>Bacillales</taxon>
        <taxon>Anoxybacillaceae</taxon>
        <taxon>Geobacillus</taxon>
    </lineage>
</organism>
<proteinExistence type="predicted"/>
<dbReference type="AlphaFoldDB" id="C5D904"/>